<evidence type="ECO:0000256" key="3">
    <source>
        <dbReference type="ARBA" id="ARBA00022729"/>
    </source>
</evidence>
<name>A0A069DX63_9HEMI</name>
<reference evidence="6" key="1">
    <citation type="journal article" date="2015" name="J. Med. Entomol.">
        <title>A Deep Insight Into the Sialotranscriptome of the Chagas Disease Vector, Panstrongylus megistus (Hemiptera: Heteroptera).</title>
        <authorList>
            <person name="Ribeiro J.M."/>
            <person name="Schwarz A."/>
            <person name="Francischetti I.M."/>
        </authorList>
    </citation>
    <scope>NUCLEOTIDE SEQUENCE</scope>
    <source>
        <tissue evidence="6">Salivary glands</tissue>
    </source>
</reference>
<dbReference type="CDD" id="cd19423">
    <property type="entry name" value="lipocalin_LTBP1-like"/>
    <property type="match status" value="1"/>
</dbReference>
<dbReference type="AlphaFoldDB" id="A0A069DX63"/>
<feature type="chain" id="PRO_5001663561" evidence="5">
    <location>
        <begin position="17"/>
        <end position="204"/>
    </location>
</feature>
<keyword evidence="2" id="KW-0964">Secreted</keyword>
<dbReference type="EMBL" id="GBGD01002965">
    <property type="protein sequence ID" value="JAC85924.1"/>
    <property type="molecule type" value="mRNA"/>
</dbReference>
<dbReference type="GO" id="GO:0005576">
    <property type="term" value="C:extracellular region"/>
    <property type="evidence" value="ECO:0007669"/>
    <property type="project" value="UniProtKB-SubCell"/>
</dbReference>
<accession>A0A069DX63</accession>
<dbReference type="Gene3D" id="2.40.128.20">
    <property type="match status" value="1"/>
</dbReference>
<organism evidence="6">
    <name type="scientific">Panstrongylus megistus</name>
    <dbReference type="NCBI Taxonomy" id="65343"/>
    <lineage>
        <taxon>Eukaryota</taxon>
        <taxon>Metazoa</taxon>
        <taxon>Ecdysozoa</taxon>
        <taxon>Arthropoda</taxon>
        <taxon>Hexapoda</taxon>
        <taxon>Insecta</taxon>
        <taxon>Pterygota</taxon>
        <taxon>Neoptera</taxon>
        <taxon>Paraneoptera</taxon>
        <taxon>Hemiptera</taxon>
        <taxon>Heteroptera</taxon>
        <taxon>Panheteroptera</taxon>
        <taxon>Cimicomorpha</taxon>
        <taxon>Reduviidae</taxon>
        <taxon>Triatominae</taxon>
        <taxon>Panstrongylus</taxon>
    </lineage>
</organism>
<evidence type="ECO:0000256" key="1">
    <source>
        <dbReference type="ARBA" id="ARBA00004613"/>
    </source>
</evidence>
<dbReference type="GO" id="GO:0030682">
    <property type="term" value="P:symbiont-mediated perturbation of host defenses"/>
    <property type="evidence" value="ECO:0007669"/>
    <property type="project" value="InterPro"/>
</dbReference>
<protein>
    <submittedName>
        <fullName evidence="6">Putative triabin</fullName>
    </submittedName>
</protein>
<dbReference type="SUPFAM" id="SSF50814">
    <property type="entry name" value="Lipocalins"/>
    <property type="match status" value="1"/>
</dbReference>
<dbReference type="InterPro" id="IPR005657">
    <property type="entry name" value="Triabi/Procalin"/>
</dbReference>
<comment type="similarity">
    <text evidence="4">Belongs to the calycin superfamily. Triabin family.</text>
</comment>
<sequence length="204" mass="23823">KLIVAIIFGILTNTFAEVYFEDKNCHYQPMTNFNLEQYLKIDHAYVTHIKDGINSQFCRELTTKLSNGTIETTTESYDQIFGETLHYKMYCNGKQKNDSQGEFSYECNNSDDPKKNPQDNYKLYTSVIDTDYEKYAILYWCAMYGVFTVDDILVLKTDKNGDNNKVEKFLQSKKMKLDKFLYSNSTYCDKVKNNGEKEEEKIGT</sequence>
<dbReference type="InterPro" id="IPR012674">
    <property type="entry name" value="Calycin"/>
</dbReference>
<feature type="signal peptide" evidence="5">
    <location>
        <begin position="1"/>
        <end position="16"/>
    </location>
</feature>
<evidence type="ECO:0000256" key="4">
    <source>
        <dbReference type="ARBA" id="ARBA00034121"/>
    </source>
</evidence>
<keyword evidence="3 5" id="KW-0732">Signal</keyword>
<comment type="subcellular location">
    <subcellularLocation>
        <location evidence="1">Secreted</location>
    </subcellularLocation>
</comment>
<proteinExistence type="evidence at transcript level"/>
<feature type="non-terminal residue" evidence="6">
    <location>
        <position position="1"/>
    </location>
</feature>
<evidence type="ECO:0000256" key="2">
    <source>
        <dbReference type="ARBA" id="ARBA00022525"/>
    </source>
</evidence>
<dbReference type="Pfam" id="PF03973">
    <property type="entry name" value="Triabin"/>
    <property type="match status" value="1"/>
</dbReference>
<evidence type="ECO:0000313" key="6">
    <source>
        <dbReference type="EMBL" id="JAC85924.1"/>
    </source>
</evidence>
<evidence type="ECO:0000256" key="5">
    <source>
        <dbReference type="SAM" id="SignalP"/>
    </source>
</evidence>